<dbReference type="InterPro" id="IPR044514">
    <property type="entry name" value="VIN3-like"/>
</dbReference>
<evidence type="ECO:0000313" key="2">
    <source>
        <dbReference type="EMBL" id="KAL2505198.1"/>
    </source>
</evidence>
<dbReference type="SUPFAM" id="SSF49265">
    <property type="entry name" value="Fibronectin type III"/>
    <property type="match status" value="1"/>
</dbReference>
<dbReference type="Pfam" id="PF23376">
    <property type="entry name" value="Fn3_VIN3"/>
    <property type="match status" value="1"/>
</dbReference>
<proteinExistence type="predicted"/>
<organism evidence="2 3">
    <name type="scientific">Abeliophyllum distichum</name>
    <dbReference type="NCBI Taxonomy" id="126358"/>
    <lineage>
        <taxon>Eukaryota</taxon>
        <taxon>Viridiplantae</taxon>
        <taxon>Streptophyta</taxon>
        <taxon>Embryophyta</taxon>
        <taxon>Tracheophyta</taxon>
        <taxon>Spermatophyta</taxon>
        <taxon>Magnoliopsida</taxon>
        <taxon>eudicotyledons</taxon>
        <taxon>Gunneridae</taxon>
        <taxon>Pentapetalae</taxon>
        <taxon>asterids</taxon>
        <taxon>lamiids</taxon>
        <taxon>Lamiales</taxon>
        <taxon>Oleaceae</taxon>
        <taxon>Forsythieae</taxon>
        <taxon>Abeliophyllum</taxon>
    </lineage>
</organism>
<evidence type="ECO:0000313" key="3">
    <source>
        <dbReference type="Proteomes" id="UP001604336"/>
    </source>
</evidence>
<accession>A0ABD1SXP8</accession>
<gene>
    <name evidence="2" type="ORF">Adt_20819</name>
</gene>
<dbReference type="Proteomes" id="UP001604336">
    <property type="component" value="Unassembled WGS sequence"/>
</dbReference>
<dbReference type="InterPro" id="IPR058585">
    <property type="entry name" value="Fn3_VIN3"/>
</dbReference>
<name>A0ABD1SXP8_9LAMI</name>
<protein>
    <submittedName>
        <fullName evidence="2">VIN3-like protein 1</fullName>
    </submittedName>
</protein>
<sequence length="127" mass="14421">MILKGTSCGIVRQERRPISETISIFPRSQRRIWITNLQPCMEYSFRIVSFTEAGDLVHSEAKCLAKSVEIIHKNSNSLAANLQNENSDDGGRLGAERERKTITHVHIFVGVCFRDGLLNIWPRQVLV</sequence>
<dbReference type="InterPro" id="IPR036116">
    <property type="entry name" value="FN3_sf"/>
</dbReference>
<dbReference type="PANTHER" id="PTHR46286:SF1">
    <property type="entry name" value="VIN3-LIKE PROTEIN 1"/>
    <property type="match status" value="1"/>
</dbReference>
<keyword evidence="3" id="KW-1185">Reference proteome</keyword>
<evidence type="ECO:0000259" key="1">
    <source>
        <dbReference type="Pfam" id="PF23376"/>
    </source>
</evidence>
<comment type="caution">
    <text evidence="2">The sequence shown here is derived from an EMBL/GenBank/DDBJ whole genome shotgun (WGS) entry which is preliminary data.</text>
</comment>
<dbReference type="EMBL" id="JBFOLK010000006">
    <property type="protein sequence ID" value="KAL2505198.1"/>
    <property type="molecule type" value="Genomic_DNA"/>
</dbReference>
<reference evidence="3" key="1">
    <citation type="submission" date="2024-07" db="EMBL/GenBank/DDBJ databases">
        <title>Two chromosome-level genome assemblies of Korean endemic species Abeliophyllum distichum and Forsythia ovata (Oleaceae).</title>
        <authorList>
            <person name="Jang H."/>
        </authorList>
    </citation>
    <scope>NUCLEOTIDE SEQUENCE [LARGE SCALE GENOMIC DNA]</scope>
</reference>
<feature type="domain" description="VIN3-like fibronectin type-III" evidence="1">
    <location>
        <begin position="18"/>
        <end position="63"/>
    </location>
</feature>
<dbReference type="AlphaFoldDB" id="A0ABD1SXP8"/>
<dbReference type="PANTHER" id="PTHR46286">
    <property type="entry name" value="VIN3-LIKE PROTEIN 2-RELATED"/>
    <property type="match status" value="1"/>
</dbReference>